<dbReference type="Proteomes" id="UP000276133">
    <property type="component" value="Unassembled WGS sequence"/>
</dbReference>
<organism evidence="1 2">
    <name type="scientific">Brachionus plicatilis</name>
    <name type="common">Marine rotifer</name>
    <name type="synonym">Brachionus muelleri</name>
    <dbReference type="NCBI Taxonomy" id="10195"/>
    <lineage>
        <taxon>Eukaryota</taxon>
        <taxon>Metazoa</taxon>
        <taxon>Spiralia</taxon>
        <taxon>Gnathifera</taxon>
        <taxon>Rotifera</taxon>
        <taxon>Eurotatoria</taxon>
        <taxon>Monogononta</taxon>
        <taxon>Pseudotrocha</taxon>
        <taxon>Ploima</taxon>
        <taxon>Brachionidae</taxon>
        <taxon>Brachionus</taxon>
    </lineage>
</organism>
<comment type="caution">
    <text evidence="1">The sequence shown here is derived from an EMBL/GenBank/DDBJ whole genome shotgun (WGS) entry which is preliminary data.</text>
</comment>
<dbReference type="SUPFAM" id="SSF54928">
    <property type="entry name" value="RNA-binding domain, RBD"/>
    <property type="match status" value="1"/>
</dbReference>
<name>A0A3M7PCF0_BRAPC</name>
<dbReference type="GO" id="GO:0003676">
    <property type="term" value="F:nucleic acid binding"/>
    <property type="evidence" value="ECO:0007669"/>
    <property type="project" value="InterPro"/>
</dbReference>
<dbReference type="InterPro" id="IPR035979">
    <property type="entry name" value="RBD_domain_sf"/>
</dbReference>
<gene>
    <name evidence="1" type="ORF">BpHYR1_020716</name>
</gene>
<feature type="non-terminal residue" evidence="1">
    <location>
        <position position="172"/>
    </location>
</feature>
<sequence>MDTGDPELYETLNTCYGFIQFEKYWNHHWAVQMFNNKWFKNKRIKMVVNKKPTMLAQIKGSDHTKVKIDQHSHTEKINYLEQIGYSELLDEKFNNDQSQNNSSDEEFEVINREDLYQKSLYESFYNENWDLLFCDKNDDEMELNESSDESESIISQVTVIHIKDLEEGEDEM</sequence>
<keyword evidence="2" id="KW-1185">Reference proteome</keyword>
<proteinExistence type="predicted"/>
<evidence type="ECO:0000313" key="2">
    <source>
        <dbReference type="Proteomes" id="UP000276133"/>
    </source>
</evidence>
<dbReference type="AlphaFoldDB" id="A0A3M7PCF0"/>
<reference evidence="1 2" key="1">
    <citation type="journal article" date="2018" name="Sci. Rep.">
        <title>Genomic signatures of local adaptation to the degree of environmental predictability in rotifers.</title>
        <authorList>
            <person name="Franch-Gras L."/>
            <person name="Hahn C."/>
            <person name="Garcia-Roger E.M."/>
            <person name="Carmona M.J."/>
            <person name="Serra M."/>
            <person name="Gomez A."/>
        </authorList>
    </citation>
    <scope>NUCLEOTIDE SEQUENCE [LARGE SCALE GENOMIC DNA]</scope>
    <source>
        <strain evidence="1">HYR1</strain>
    </source>
</reference>
<evidence type="ECO:0000313" key="1">
    <source>
        <dbReference type="EMBL" id="RMZ96791.1"/>
    </source>
</evidence>
<accession>A0A3M7PCF0</accession>
<protein>
    <submittedName>
        <fullName evidence="1">Uncharacterized protein</fullName>
    </submittedName>
</protein>
<dbReference type="EMBL" id="REGN01011905">
    <property type="protein sequence ID" value="RMZ96791.1"/>
    <property type="molecule type" value="Genomic_DNA"/>
</dbReference>